<feature type="domain" description="Aminotransferase class I/classII large" evidence="2">
    <location>
        <begin position="34"/>
        <end position="382"/>
    </location>
</feature>
<evidence type="ECO:0000259" key="2">
    <source>
        <dbReference type="Pfam" id="PF00155"/>
    </source>
</evidence>
<proteinExistence type="inferred from homology"/>
<dbReference type="InterPro" id="IPR015422">
    <property type="entry name" value="PyrdxlP-dep_Trfase_small"/>
</dbReference>
<dbReference type="GO" id="GO:0030170">
    <property type="term" value="F:pyridoxal phosphate binding"/>
    <property type="evidence" value="ECO:0007669"/>
    <property type="project" value="InterPro"/>
</dbReference>
<dbReference type="GO" id="GO:0008483">
    <property type="term" value="F:transaminase activity"/>
    <property type="evidence" value="ECO:0007669"/>
    <property type="project" value="UniProtKB-KW"/>
</dbReference>
<comment type="cofactor">
    <cofactor evidence="1">
        <name>pyridoxal 5'-phosphate</name>
        <dbReference type="ChEBI" id="CHEBI:597326"/>
    </cofactor>
</comment>
<comment type="caution">
    <text evidence="3">The sequence shown here is derived from an EMBL/GenBank/DDBJ whole genome shotgun (WGS) entry which is preliminary data.</text>
</comment>
<gene>
    <name evidence="3" type="ORF">KGMB03357_17280</name>
</gene>
<dbReference type="InterPro" id="IPR004838">
    <property type="entry name" value="NHTrfase_class1_PyrdxlP-BS"/>
</dbReference>
<sequence>MISEKMSKLLERSAAMSSMYTESARLKEKYGAENVYDFGMGNPNLPAPDSIRETSIRVLQETDPWYLHHYMPNNGFPEAREKIAASLNRRFGEHFDANNIMMCTGAAGGLNCLLKVLMDPGQEILTFAPYFGEYDRYADNVGCTLTTVPPNIPTFQPDPAALEKCVTEKTRAVLIDNPNNPTGVVYNEETIRAIAAVLAKKEQEYGHAIYLISDEPYRELVFDGASVPWIPNDYKNTIVAYSFSKSLSLPGDRIGYLALRSEVEDFENIVAAVAVATRITGFINASGLQQLVCAKCCDETVDISFYDKNRKRLYDALTAYGYEMPKPEGAFYLFMKTPTENDLEFVEKIKEHRILLTPGSGFGCPGYVRIAYCVAPETIEGALPGFKAMMEYYKNK</sequence>
<keyword evidence="1 3" id="KW-0032">Aminotransferase</keyword>
<dbReference type="EC" id="2.6.1.-" evidence="1"/>
<evidence type="ECO:0000256" key="1">
    <source>
        <dbReference type="RuleBase" id="RU000481"/>
    </source>
</evidence>
<dbReference type="AlphaFoldDB" id="A0A401LER4"/>
<dbReference type="InterPro" id="IPR015424">
    <property type="entry name" value="PyrdxlP-dep_Trfase"/>
</dbReference>
<evidence type="ECO:0000313" key="3">
    <source>
        <dbReference type="EMBL" id="GCB30067.1"/>
    </source>
</evidence>
<dbReference type="PROSITE" id="PS00105">
    <property type="entry name" value="AA_TRANSFER_CLASS_1"/>
    <property type="match status" value="1"/>
</dbReference>
<accession>A0A401LER4</accession>
<organism evidence="3 4">
    <name type="scientific">Anaerotignum faecicola</name>
    <dbReference type="NCBI Taxonomy" id="2358141"/>
    <lineage>
        <taxon>Bacteria</taxon>
        <taxon>Bacillati</taxon>
        <taxon>Bacillota</taxon>
        <taxon>Clostridia</taxon>
        <taxon>Lachnospirales</taxon>
        <taxon>Anaerotignaceae</taxon>
        <taxon>Anaerotignum</taxon>
    </lineage>
</organism>
<dbReference type="InterPro" id="IPR015421">
    <property type="entry name" value="PyrdxlP-dep_Trfase_major"/>
</dbReference>
<dbReference type="PANTHER" id="PTHR42691:SF1">
    <property type="entry name" value="ASPARTATE AMINOTRANSFERASE YHDR-RELATED"/>
    <property type="match status" value="1"/>
</dbReference>
<comment type="similarity">
    <text evidence="1">Belongs to the class-I pyridoxal-phosphate-dependent aminotransferase family.</text>
</comment>
<dbReference type="EMBL" id="BHVZ01000009">
    <property type="protein sequence ID" value="GCB30067.1"/>
    <property type="molecule type" value="Genomic_DNA"/>
</dbReference>
<dbReference type="OrthoDB" id="9802328at2"/>
<dbReference type="InterPro" id="IPR004839">
    <property type="entry name" value="Aminotransferase_I/II_large"/>
</dbReference>
<dbReference type="NCBIfam" id="NF005305">
    <property type="entry name" value="PRK06836.1"/>
    <property type="match status" value="1"/>
</dbReference>
<dbReference type="Gene3D" id="3.90.1150.10">
    <property type="entry name" value="Aspartate Aminotransferase, domain 1"/>
    <property type="match status" value="1"/>
</dbReference>
<keyword evidence="1 3" id="KW-0808">Transferase</keyword>
<protein>
    <recommendedName>
        <fullName evidence="1">Aminotransferase</fullName>
        <ecNumber evidence="1">2.6.1.-</ecNumber>
    </recommendedName>
</protein>
<name>A0A401LER4_9FIRM</name>
<evidence type="ECO:0000313" key="4">
    <source>
        <dbReference type="Proteomes" id="UP000287361"/>
    </source>
</evidence>
<dbReference type="SUPFAM" id="SSF53383">
    <property type="entry name" value="PLP-dependent transferases"/>
    <property type="match status" value="1"/>
</dbReference>
<dbReference type="Gene3D" id="3.40.640.10">
    <property type="entry name" value="Type I PLP-dependent aspartate aminotransferase-like (Major domain)"/>
    <property type="match status" value="1"/>
</dbReference>
<dbReference type="PANTHER" id="PTHR42691">
    <property type="entry name" value="ASPARTATE AMINOTRANSFERASE YHDR-RELATED"/>
    <property type="match status" value="1"/>
</dbReference>
<keyword evidence="4" id="KW-1185">Reference proteome</keyword>
<dbReference type="Proteomes" id="UP000287361">
    <property type="component" value="Unassembled WGS sequence"/>
</dbReference>
<reference evidence="3 4" key="1">
    <citation type="submission" date="2018-10" db="EMBL/GenBank/DDBJ databases">
        <title>Draft Genome Sequence of Anaerotignum sp. KCTC 15736.</title>
        <authorList>
            <person name="Choi S.H."/>
            <person name="Kim J.S."/>
            <person name="Kang S.W."/>
            <person name="Lee J.S."/>
            <person name="Park S.H."/>
        </authorList>
    </citation>
    <scope>NUCLEOTIDE SEQUENCE [LARGE SCALE GENOMIC DNA]</scope>
    <source>
        <strain evidence="3 4">KCTC 15736</strain>
    </source>
</reference>
<dbReference type="Pfam" id="PF00155">
    <property type="entry name" value="Aminotran_1_2"/>
    <property type="match status" value="1"/>
</dbReference>
<dbReference type="CDD" id="cd00609">
    <property type="entry name" value="AAT_like"/>
    <property type="match status" value="1"/>
</dbReference>